<dbReference type="RefSeq" id="WP_077537454.1">
    <property type="nucleotide sequence ID" value="NZ_CP019628.1"/>
</dbReference>
<protein>
    <submittedName>
        <fullName evidence="2">Uncharacterized protein</fullName>
    </submittedName>
</protein>
<feature type="transmembrane region" description="Helical" evidence="1">
    <location>
        <begin position="32"/>
        <end position="53"/>
    </location>
</feature>
<keyword evidence="1" id="KW-1133">Transmembrane helix</keyword>
<feature type="transmembrane region" description="Helical" evidence="1">
    <location>
        <begin position="6"/>
        <end position="23"/>
    </location>
</feature>
<evidence type="ECO:0000313" key="3">
    <source>
        <dbReference type="Proteomes" id="UP000188243"/>
    </source>
</evidence>
<gene>
    <name evidence="2" type="ORF">B0W48_13735</name>
</gene>
<accession>A0A1Q2H0A7</accession>
<sequence>MVFEYIPQVLGILALSTYSVRIFKDEHNEKKFFNVATIWAAVALITFCFSIMSFVVINIYLGIIYCVVFGVSTVVAMKFRNAEKTT</sequence>
<feature type="transmembrane region" description="Helical" evidence="1">
    <location>
        <begin position="59"/>
        <end position="77"/>
    </location>
</feature>
<keyword evidence="1" id="KW-0812">Transmembrane</keyword>
<dbReference type="Proteomes" id="UP000188243">
    <property type="component" value="Chromosome"/>
</dbReference>
<organism evidence="2 3">
    <name type="scientific">Pseudoalteromonas aliena</name>
    <dbReference type="NCBI Taxonomy" id="247523"/>
    <lineage>
        <taxon>Bacteria</taxon>
        <taxon>Pseudomonadati</taxon>
        <taxon>Pseudomonadota</taxon>
        <taxon>Gammaproteobacteria</taxon>
        <taxon>Alteromonadales</taxon>
        <taxon>Pseudoalteromonadaceae</taxon>
        <taxon>Pseudoalteromonas</taxon>
    </lineage>
</organism>
<dbReference type="KEGG" id="paln:B0W48_13735"/>
<proteinExistence type="predicted"/>
<evidence type="ECO:0000256" key="1">
    <source>
        <dbReference type="SAM" id="Phobius"/>
    </source>
</evidence>
<dbReference type="AlphaFoldDB" id="A0A1Q2H0A7"/>
<keyword evidence="1" id="KW-0472">Membrane</keyword>
<evidence type="ECO:0000313" key="2">
    <source>
        <dbReference type="EMBL" id="AQQ00776.1"/>
    </source>
</evidence>
<reference evidence="2 3" key="1">
    <citation type="submission" date="2017-02" db="EMBL/GenBank/DDBJ databases">
        <title>Complete genome sequence of the cold-active Pseudoalteromonas aliena strain EH1 isolated from Arctic seawater.</title>
        <authorList>
            <person name="Kim E."/>
            <person name="Heo E."/>
            <person name="Kim H."/>
            <person name="Kim D."/>
        </authorList>
    </citation>
    <scope>NUCLEOTIDE SEQUENCE [LARGE SCALE GENOMIC DNA]</scope>
    <source>
        <strain evidence="2 3">EH1</strain>
    </source>
</reference>
<dbReference type="EMBL" id="CP019628">
    <property type="protein sequence ID" value="AQQ00776.1"/>
    <property type="molecule type" value="Genomic_DNA"/>
</dbReference>
<name>A0A1Q2H0A7_9GAMM</name>